<protein>
    <submittedName>
        <fullName evidence="1">(P)ppGpp synthase/HD superfamily hydrolase</fullName>
    </submittedName>
</protein>
<evidence type="ECO:0000313" key="1">
    <source>
        <dbReference type="EMBL" id="MBP2022940.1"/>
    </source>
</evidence>
<comment type="caution">
    <text evidence="1">The sequence shown here is derived from an EMBL/GenBank/DDBJ whole genome shotgun (WGS) entry which is preliminary data.</text>
</comment>
<dbReference type="RefSeq" id="WP_161624465.1">
    <property type="nucleotide sequence ID" value="NZ_JAGGLL010000021.1"/>
</dbReference>
<gene>
    <name evidence="1" type="ORF">J2Z44_002765</name>
</gene>
<reference evidence="1 2" key="1">
    <citation type="submission" date="2021-03" db="EMBL/GenBank/DDBJ databases">
        <title>Genomic Encyclopedia of Type Strains, Phase IV (KMG-IV): sequencing the most valuable type-strain genomes for metagenomic binning, comparative biology and taxonomic classification.</title>
        <authorList>
            <person name="Goeker M."/>
        </authorList>
    </citation>
    <scope>NUCLEOTIDE SEQUENCE [LARGE SCALE GENOMIC DNA]</scope>
    <source>
        <strain evidence="1 2">DSM 28650</strain>
    </source>
</reference>
<dbReference type="EMBL" id="JAGGLL010000021">
    <property type="protein sequence ID" value="MBP2022940.1"/>
    <property type="molecule type" value="Genomic_DNA"/>
</dbReference>
<organism evidence="1 2">
    <name type="scientific">Clostridium punense</name>
    <dbReference type="NCBI Taxonomy" id="1054297"/>
    <lineage>
        <taxon>Bacteria</taxon>
        <taxon>Bacillati</taxon>
        <taxon>Bacillota</taxon>
        <taxon>Clostridia</taxon>
        <taxon>Eubacteriales</taxon>
        <taxon>Clostridiaceae</taxon>
        <taxon>Clostridium</taxon>
    </lineage>
</organism>
<dbReference type="SUPFAM" id="SSF109604">
    <property type="entry name" value="HD-domain/PDEase-like"/>
    <property type="match status" value="1"/>
</dbReference>
<accession>A0ABS4K585</accession>
<keyword evidence="1" id="KW-0378">Hydrolase</keyword>
<evidence type="ECO:0000313" key="2">
    <source>
        <dbReference type="Proteomes" id="UP001519308"/>
    </source>
</evidence>
<sequence>MRTIEFRDEIRRRAKAEQTLDIYSPIAAKLSNEKVMAELNDLSVKYI</sequence>
<dbReference type="GO" id="GO:0016787">
    <property type="term" value="F:hydrolase activity"/>
    <property type="evidence" value="ECO:0007669"/>
    <property type="project" value="UniProtKB-KW"/>
</dbReference>
<proteinExistence type="predicted"/>
<dbReference type="Gene3D" id="1.10.3210.10">
    <property type="entry name" value="Hypothetical protein af1432"/>
    <property type="match status" value="1"/>
</dbReference>
<keyword evidence="2" id="KW-1185">Reference proteome</keyword>
<name>A0ABS4K585_9CLOT</name>
<dbReference type="Proteomes" id="UP001519308">
    <property type="component" value="Unassembled WGS sequence"/>
</dbReference>